<dbReference type="GO" id="GO:0008168">
    <property type="term" value="F:methyltransferase activity"/>
    <property type="evidence" value="ECO:0007669"/>
    <property type="project" value="UniProtKB-KW"/>
</dbReference>
<feature type="domain" description="Ada DNA repair metal-binding" evidence="8">
    <location>
        <begin position="7"/>
        <end position="70"/>
    </location>
</feature>
<feature type="domain" description="HTH araC/xylS-type" evidence="7">
    <location>
        <begin position="100"/>
        <end position="130"/>
    </location>
</feature>
<keyword evidence="3" id="KW-0805">Transcription regulation</keyword>
<gene>
    <name evidence="9" type="ORF">B0H64DRAFT_51215</name>
</gene>
<dbReference type="GO" id="GO:0008270">
    <property type="term" value="F:zinc ion binding"/>
    <property type="evidence" value="ECO:0007669"/>
    <property type="project" value="InterPro"/>
</dbReference>
<dbReference type="Gene3D" id="1.10.10.60">
    <property type="entry name" value="Homeodomain-like"/>
    <property type="match status" value="1"/>
</dbReference>
<dbReference type="InterPro" id="IPR004026">
    <property type="entry name" value="Ada_DNA_repair_Zn-bd"/>
</dbReference>
<dbReference type="GeneID" id="87845313"/>
<sequence length="192" mass="21642">MFQTSHSRWRALEMRNPLAALAFLYGVKTTHIYCRPTCPSRLARKANVVFFDSTTEAESAGFRACKRCKPSQTDFEHRARHKKAVRKACEMMDAAGGAVPLESLAGSVGLSPRYFHGVFKGVMGCTPSAYAIRVRKNKSHFKGLPRQESDKPCVRDEGLPPSMKEDEKTALPCEPHLTFLSSTYRRTRLFRL</sequence>
<dbReference type="Proteomes" id="UP001278766">
    <property type="component" value="Unassembled WGS sequence"/>
</dbReference>
<evidence type="ECO:0000259" key="7">
    <source>
        <dbReference type="Pfam" id="PF00165"/>
    </source>
</evidence>
<dbReference type="InterPro" id="IPR009057">
    <property type="entry name" value="Homeodomain-like_sf"/>
</dbReference>
<comment type="cofactor">
    <cofactor evidence="1">
        <name>Zn(2+)</name>
        <dbReference type="ChEBI" id="CHEBI:29105"/>
    </cofactor>
</comment>
<dbReference type="Pfam" id="PF00165">
    <property type="entry name" value="HTH_AraC"/>
    <property type="match status" value="1"/>
</dbReference>
<dbReference type="EMBL" id="JAUEPN010000011">
    <property type="protein sequence ID" value="KAK3291054.1"/>
    <property type="molecule type" value="Genomic_DNA"/>
</dbReference>
<evidence type="ECO:0000256" key="6">
    <source>
        <dbReference type="SAM" id="MobiDB-lite"/>
    </source>
</evidence>
<reference evidence="9" key="2">
    <citation type="submission" date="2023-06" db="EMBL/GenBank/DDBJ databases">
        <authorList>
            <consortium name="Lawrence Berkeley National Laboratory"/>
            <person name="Haridas S."/>
            <person name="Hensen N."/>
            <person name="Bonometti L."/>
            <person name="Westerberg I."/>
            <person name="Brannstrom I.O."/>
            <person name="Guillou S."/>
            <person name="Cros-Aarteil S."/>
            <person name="Calhoun S."/>
            <person name="Kuo A."/>
            <person name="Mondo S."/>
            <person name="Pangilinan J."/>
            <person name="Riley R."/>
            <person name="Labutti K."/>
            <person name="Andreopoulos B."/>
            <person name="Lipzen A."/>
            <person name="Chen C."/>
            <person name="Yanf M."/>
            <person name="Daum C."/>
            <person name="Ng V."/>
            <person name="Clum A."/>
            <person name="Steindorff A."/>
            <person name="Ohm R."/>
            <person name="Martin F."/>
            <person name="Silar P."/>
            <person name="Natvig D."/>
            <person name="Lalanne C."/>
            <person name="Gautier V."/>
            <person name="Ament-Velasquez S.L."/>
            <person name="Kruys A."/>
            <person name="Hutchinson M.I."/>
            <person name="Powell A.J."/>
            <person name="Barry K."/>
            <person name="Miller A.N."/>
            <person name="Grigoriev I.V."/>
            <person name="Debuchy R."/>
            <person name="Gladieux P."/>
            <person name="Thoren M.H."/>
            <person name="Johannesson H."/>
        </authorList>
    </citation>
    <scope>NUCLEOTIDE SEQUENCE</scope>
    <source>
        <strain evidence="9">CBS 168.71</strain>
    </source>
</reference>
<protein>
    <submittedName>
        <fullName evidence="9">Metal binding domain of Ada-domain-containing protein</fullName>
    </submittedName>
</protein>
<name>A0AAE0H6U4_9PEZI</name>
<evidence type="ECO:0000313" key="10">
    <source>
        <dbReference type="Proteomes" id="UP001278766"/>
    </source>
</evidence>
<dbReference type="GO" id="GO:0006281">
    <property type="term" value="P:DNA repair"/>
    <property type="evidence" value="ECO:0007669"/>
    <property type="project" value="InterPro"/>
</dbReference>
<keyword evidence="2" id="KW-0489">Methyltransferase</keyword>
<dbReference type="Gene3D" id="3.40.10.10">
    <property type="entry name" value="DNA Methylphosphotriester Repair Domain"/>
    <property type="match status" value="1"/>
</dbReference>
<evidence type="ECO:0000256" key="2">
    <source>
        <dbReference type="ARBA" id="ARBA00022603"/>
    </source>
</evidence>
<evidence type="ECO:0000313" key="9">
    <source>
        <dbReference type="EMBL" id="KAK3291054.1"/>
    </source>
</evidence>
<organism evidence="9 10">
    <name type="scientific">Chaetomium fimeti</name>
    <dbReference type="NCBI Taxonomy" id="1854472"/>
    <lineage>
        <taxon>Eukaryota</taxon>
        <taxon>Fungi</taxon>
        <taxon>Dikarya</taxon>
        <taxon>Ascomycota</taxon>
        <taxon>Pezizomycotina</taxon>
        <taxon>Sordariomycetes</taxon>
        <taxon>Sordariomycetidae</taxon>
        <taxon>Sordariales</taxon>
        <taxon>Chaetomiaceae</taxon>
        <taxon>Chaetomium</taxon>
    </lineage>
</organism>
<feature type="compositionally biased region" description="Basic and acidic residues" evidence="6">
    <location>
        <begin position="145"/>
        <end position="168"/>
    </location>
</feature>
<evidence type="ECO:0000256" key="5">
    <source>
        <dbReference type="ARBA" id="ARBA00023163"/>
    </source>
</evidence>
<keyword evidence="5" id="KW-0804">Transcription</keyword>
<dbReference type="RefSeq" id="XP_062654568.1">
    <property type="nucleotide sequence ID" value="XM_062808365.1"/>
</dbReference>
<reference evidence="9" key="1">
    <citation type="journal article" date="2023" name="Mol. Phylogenet. Evol.">
        <title>Genome-scale phylogeny and comparative genomics of the fungal order Sordariales.</title>
        <authorList>
            <person name="Hensen N."/>
            <person name="Bonometti L."/>
            <person name="Westerberg I."/>
            <person name="Brannstrom I.O."/>
            <person name="Guillou S."/>
            <person name="Cros-Aarteil S."/>
            <person name="Calhoun S."/>
            <person name="Haridas S."/>
            <person name="Kuo A."/>
            <person name="Mondo S."/>
            <person name="Pangilinan J."/>
            <person name="Riley R."/>
            <person name="LaButti K."/>
            <person name="Andreopoulos B."/>
            <person name="Lipzen A."/>
            <person name="Chen C."/>
            <person name="Yan M."/>
            <person name="Daum C."/>
            <person name="Ng V."/>
            <person name="Clum A."/>
            <person name="Steindorff A."/>
            <person name="Ohm R.A."/>
            <person name="Martin F."/>
            <person name="Silar P."/>
            <person name="Natvig D.O."/>
            <person name="Lalanne C."/>
            <person name="Gautier V."/>
            <person name="Ament-Velasquez S.L."/>
            <person name="Kruys A."/>
            <person name="Hutchinson M.I."/>
            <person name="Powell A.J."/>
            <person name="Barry K."/>
            <person name="Miller A.N."/>
            <person name="Grigoriev I.V."/>
            <person name="Debuchy R."/>
            <person name="Gladieux P."/>
            <person name="Hiltunen Thoren M."/>
            <person name="Johannesson H."/>
        </authorList>
    </citation>
    <scope>NUCLEOTIDE SEQUENCE</scope>
    <source>
        <strain evidence="9">CBS 168.71</strain>
    </source>
</reference>
<evidence type="ECO:0000256" key="3">
    <source>
        <dbReference type="ARBA" id="ARBA00023015"/>
    </source>
</evidence>
<accession>A0AAE0H6U4</accession>
<keyword evidence="2" id="KW-0808">Transferase</keyword>
<dbReference type="GO" id="GO:0032259">
    <property type="term" value="P:methylation"/>
    <property type="evidence" value="ECO:0007669"/>
    <property type="project" value="UniProtKB-KW"/>
</dbReference>
<dbReference type="GO" id="GO:0043565">
    <property type="term" value="F:sequence-specific DNA binding"/>
    <property type="evidence" value="ECO:0007669"/>
    <property type="project" value="InterPro"/>
</dbReference>
<dbReference type="InterPro" id="IPR018060">
    <property type="entry name" value="HTH_AraC"/>
</dbReference>
<dbReference type="Pfam" id="PF02805">
    <property type="entry name" value="Ada_Zn_binding"/>
    <property type="match status" value="1"/>
</dbReference>
<dbReference type="AlphaFoldDB" id="A0AAE0H6U4"/>
<keyword evidence="10" id="KW-1185">Reference proteome</keyword>
<evidence type="ECO:0000259" key="8">
    <source>
        <dbReference type="Pfam" id="PF02805"/>
    </source>
</evidence>
<keyword evidence="4" id="KW-0010">Activator</keyword>
<dbReference type="InterPro" id="IPR035451">
    <property type="entry name" value="Ada-like_dom_sf"/>
</dbReference>
<evidence type="ECO:0000256" key="1">
    <source>
        <dbReference type="ARBA" id="ARBA00001947"/>
    </source>
</evidence>
<evidence type="ECO:0000256" key="4">
    <source>
        <dbReference type="ARBA" id="ARBA00023159"/>
    </source>
</evidence>
<dbReference type="SUPFAM" id="SSF46689">
    <property type="entry name" value="Homeodomain-like"/>
    <property type="match status" value="1"/>
</dbReference>
<dbReference type="SUPFAM" id="SSF57884">
    <property type="entry name" value="Ada DNA repair protein, N-terminal domain (N-Ada 10)"/>
    <property type="match status" value="1"/>
</dbReference>
<dbReference type="GO" id="GO:0003700">
    <property type="term" value="F:DNA-binding transcription factor activity"/>
    <property type="evidence" value="ECO:0007669"/>
    <property type="project" value="InterPro"/>
</dbReference>
<comment type="caution">
    <text evidence="9">The sequence shown here is derived from an EMBL/GenBank/DDBJ whole genome shotgun (WGS) entry which is preliminary data.</text>
</comment>
<proteinExistence type="predicted"/>
<feature type="region of interest" description="Disordered" evidence="6">
    <location>
        <begin position="141"/>
        <end position="168"/>
    </location>
</feature>